<keyword evidence="5 6" id="KW-0472">Membrane</keyword>
<evidence type="ECO:0000256" key="5">
    <source>
        <dbReference type="ARBA" id="ARBA00023136"/>
    </source>
</evidence>
<dbReference type="Pfam" id="PF02588">
    <property type="entry name" value="YitT_membrane"/>
    <property type="match status" value="1"/>
</dbReference>
<keyword evidence="4 6" id="KW-1133">Transmembrane helix</keyword>
<evidence type="ECO:0000256" key="1">
    <source>
        <dbReference type="ARBA" id="ARBA00004651"/>
    </source>
</evidence>
<name>A0A4P6UL09_9BURK</name>
<gene>
    <name evidence="7" type="ORF">DW355_08705</name>
</gene>
<dbReference type="KEGG" id="hgr:DW355_08705"/>
<feature type="transmembrane region" description="Helical" evidence="6">
    <location>
        <begin position="70"/>
        <end position="89"/>
    </location>
</feature>
<evidence type="ECO:0000313" key="7">
    <source>
        <dbReference type="EMBL" id="QBK04840.1"/>
    </source>
</evidence>
<dbReference type="PANTHER" id="PTHR33545">
    <property type="entry name" value="UPF0750 MEMBRANE PROTEIN YITT-RELATED"/>
    <property type="match status" value="1"/>
</dbReference>
<feature type="transmembrane region" description="Helical" evidence="6">
    <location>
        <begin position="96"/>
        <end position="114"/>
    </location>
</feature>
<keyword evidence="2" id="KW-1003">Cell membrane</keyword>
<organism evidence="7 8">
    <name type="scientific">Hylemonella gracilis</name>
    <dbReference type="NCBI Taxonomy" id="80880"/>
    <lineage>
        <taxon>Bacteria</taxon>
        <taxon>Pseudomonadati</taxon>
        <taxon>Pseudomonadota</taxon>
        <taxon>Betaproteobacteria</taxon>
        <taxon>Burkholderiales</taxon>
        <taxon>Comamonadaceae</taxon>
        <taxon>Hylemonella</taxon>
    </lineage>
</organism>
<dbReference type="InterPro" id="IPR003740">
    <property type="entry name" value="YitT"/>
</dbReference>
<reference evidence="7 8" key="1">
    <citation type="submission" date="2018-07" db="EMBL/GenBank/DDBJ databases">
        <title>Exploring interactions and the metabolic potential of the ultra-small soil bacteria Hylemonella gracilis.</title>
        <authorList>
            <person name="Tyc O."/>
            <person name="Kulkarni P."/>
            <person name="Gawehns F."/>
            <person name="Hundscheid M."/>
            <person name="Zweers H."/>
            <person name="Garbeva P."/>
        </authorList>
    </citation>
    <scope>NUCLEOTIDE SEQUENCE [LARGE SCALE GENOMIC DNA]</scope>
    <source>
        <strain evidence="7 8">NS1</strain>
    </source>
</reference>
<evidence type="ECO:0000313" key="8">
    <source>
        <dbReference type="Proteomes" id="UP000292939"/>
    </source>
</evidence>
<proteinExistence type="predicted"/>
<dbReference type="OrthoDB" id="3296441at2"/>
<dbReference type="GO" id="GO:0005886">
    <property type="term" value="C:plasma membrane"/>
    <property type="evidence" value="ECO:0007669"/>
    <property type="project" value="UniProtKB-SubCell"/>
</dbReference>
<dbReference type="RefSeq" id="WP_131279333.1">
    <property type="nucleotide sequence ID" value="NZ_CP031395.1"/>
</dbReference>
<evidence type="ECO:0000256" key="4">
    <source>
        <dbReference type="ARBA" id="ARBA00022989"/>
    </source>
</evidence>
<dbReference type="InterPro" id="IPR051461">
    <property type="entry name" value="UPF0750_membrane"/>
</dbReference>
<evidence type="ECO:0000256" key="6">
    <source>
        <dbReference type="SAM" id="Phobius"/>
    </source>
</evidence>
<evidence type="ECO:0000256" key="2">
    <source>
        <dbReference type="ARBA" id="ARBA00022475"/>
    </source>
</evidence>
<dbReference type="EMBL" id="CP031395">
    <property type="protein sequence ID" value="QBK04840.1"/>
    <property type="molecule type" value="Genomic_DNA"/>
</dbReference>
<dbReference type="Proteomes" id="UP000292939">
    <property type="component" value="Chromosome"/>
</dbReference>
<sequence length="218" mass="23667">MTEFVDSAPPDTRAPLDRAPPALRHSLAEDALALLCGTALIALAVTLFQHERLLGGGVAGLSFLLHYGLDWNYGLVFFMLNLPFYALAWRHMPRAFLVKTIIAVALLSLLTEITPRCIDVGTVQPLYAALIGGVLLGVGFLILFRHRASLGGVGILAYWLQETRGWRAGHVQMATDSLVLLLALLTLPLPQVMLSVIGAVVLNLTLIVNHKAGRYMAH</sequence>
<feature type="transmembrane region" description="Helical" evidence="6">
    <location>
        <begin position="126"/>
        <end position="144"/>
    </location>
</feature>
<keyword evidence="3 6" id="KW-0812">Transmembrane</keyword>
<protein>
    <submittedName>
        <fullName evidence="7">YitT family protein</fullName>
    </submittedName>
</protein>
<comment type="subcellular location">
    <subcellularLocation>
        <location evidence="1">Cell membrane</location>
        <topology evidence="1">Multi-pass membrane protein</topology>
    </subcellularLocation>
</comment>
<dbReference type="AlphaFoldDB" id="A0A4P6UL09"/>
<evidence type="ECO:0000256" key="3">
    <source>
        <dbReference type="ARBA" id="ARBA00022692"/>
    </source>
</evidence>
<accession>A0A4P6UL09</accession>
<dbReference type="PANTHER" id="PTHR33545:SF5">
    <property type="entry name" value="UPF0750 MEMBRANE PROTEIN YITT"/>
    <property type="match status" value="1"/>
</dbReference>